<comment type="caution">
    <text evidence="2">The sequence shown here is derived from an EMBL/GenBank/DDBJ whole genome shotgun (WGS) entry which is preliminary data.</text>
</comment>
<feature type="compositionally biased region" description="Pro residues" evidence="1">
    <location>
        <begin position="37"/>
        <end position="50"/>
    </location>
</feature>
<organism evidence="2 3">
    <name type="scientific">Mikania micrantha</name>
    <name type="common">bitter vine</name>
    <dbReference type="NCBI Taxonomy" id="192012"/>
    <lineage>
        <taxon>Eukaryota</taxon>
        <taxon>Viridiplantae</taxon>
        <taxon>Streptophyta</taxon>
        <taxon>Embryophyta</taxon>
        <taxon>Tracheophyta</taxon>
        <taxon>Spermatophyta</taxon>
        <taxon>Magnoliopsida</taxon>
        <taxon>eudicotyledons</taxon>
        <taxon>Gunneridae</taxon>
        <taxon>Pentapetalae</taxon>
        <taxon>asterids</taxon>
        <taxon>campanulids</taxon>
        <taxon>Asterales</taxon>
        <taxon>Asteraceae</taxon>
        <taxon>Asteroideae</taxon>
        <taxon>Heliantheae alliance</taxon>
        <taxon>Eupatorieae</taxon>
        <taxon>Mikania</taxon>
    </lineage>
</organism>
<dbReference type="Proteomes" id="UP000326396">
    <property type="component" value="Linkage Group LG15"/>
</dbReference>
<accession>A0A5N6P315</accession>
<feature type="compositionally biased region" description="Polar residues" evidence="1">
    <location>
        <begin position="11"/>
        <end position="23"/>
    </location>
</feature>
<gene>
    <name evidence="2" type="ORF">E3N88_14293</name>
</gene>
<name>A0A5N6P315_9ASTR</name>
<evidence type="ECO:0000256" key="1">
    <source>
        <dbReference type="SAM" id="MobiDB-lite"/>
    </source>
</evidence>
<dbReference type="EMBL" id="SZYD01000007">
    <property type="protein sequence ID" value="KAD5802933.1"/>
    <property type="molecule type" value="Genomic_DNA"/>
</dbReference>
<proteinExistence type="predicted"/>
<sequence length="133" mass="14571">MHGLIRPPSAATPSFDSNQSTDPIRQPFLRRSSFAIPSPPSPTITEPPPFGTTYSTTPQSEKAFIRPKGYSAGSVHSTMHPFANISFEHQCLPSGVLPSRDLKNNSWSLSACLHVFFIVLSRKWTDGLSVLAM</sequence>
<evidence type="ECO:0000313" key="2">
    <source>
        <dbReference type="EMBL" id="KAD5802933.1"/>
    </source>
</evidence>
<reference evidence="2 3" key="1">
    <citation type="submission" date="2019-05" db="EMBL/GenBank/DDBJ databases">
        <title>Mikania micrantha, genome provides insights into the molecular mechanism of rapid growth.</title>
        <authorList>
            <person name="Liu B."/>
        </authorList>
    </citation>
    <scope>NUCLEOTIDE SEQUENCE [LARGE SCALE GENOMIC DNA]</scope>
    <source>
        <strain evidence="2">NLD-2019</strain>
        <tissue evidence="2">Leaf</tissue>
    </source>
</reference>
<feature type="region of interest" description="Disordered" evidence="1">
    <location>
        <begin position="1"/>
        <end position="57"/>
    </location>
</feature>
<protein>
    <submittedName>
        <fullName evidence="2">Uncharacterized protein</fullName>
    </submittedName>
</protein>
<evidence type="ECO:0000313" key="3">
    <source>
        <dbReference type="Proteomes" id="UP000326396"/>
    </source>
</evidence>
<keyword evidence="3" id="KW-1185">Reference proteome</keyword>
<dbReference type="AlphaFoldDB" id="A0A5N6P315"/>